<dbReference type="SUPFAM" id="SSF103481">
    <property type="entry name" value="Multidrug resistance efflux transporter EmrE"/>
    <property type="match status" value="2"/>
</dbReference>
<dbReference type="Proteomes" id="UP000239709">
    <property type="component" value="Chromosome"/>
</dbReference>
<dbReference type="OrthoDB" id="5295396at2"/>
<sequence length="293" mass="30480">MSQPSAAGNAAPALALLFNALVWGLSWVAFKALNGVGLHPLWTTAMVYGGGLLILLLWRPQGLRDLVRHPHLLLLALAAGMTNLSFNWSVTIGDVVRVVLLFYLMPLWSVGLAWWLLGERPTAAAAVRLGLALAGVMLVLYRPGAVGATPTGLADALALLGGFCFALTNALLRRWRDTPQTARATAMFLGGVGTSSALALLIGAGAMPQAPLGSWLPWVLALTAAFLCGNLALQYGAARLPAQTTSLIMLSEVVFASVSAVLLGAAHPGAATWAGGALIMTAAFLAVIRQRTA</sequence>
<feature type="transmembrane region" description="Helical" evidence="1">
    <location>
        <begin position="153"/>
        <end position="172"/>
    </location>
</feature>
<feature type="transmembrane region" description="Helical" evidence="1">
    <location>
        <begin position="123"/>
        <end position="141"/>
    </location>
</feature>
<dbReference type="PANTHER" id="PTHR22911">
    <property type="entry name" value="ACYL-MALONYL CONDENSING ENZYME-RELATED"/>
    <property type="match status" value="1"/>
</dbReference>
<dbReference type="GO" id="GO:0016020">
    <property type="term" value="C:membrane"/>
    <property type="evidence" value="ECO:0007669"/>
    <property type="project" value="InterPro"/>
</dbReference>
<dbReference type="KEGG" id="otk:C6570_01100"/>
<gene>
    <name evidence="3" type="ORF">C6570_01100</name>
</gene>
<evidence type="ECO:0000313" key="3">
    <source>
        <dbReference type="EMBL" id="AVO33008.1"/>
    </source>
</evidence>
<name>A0A2S0MAX1_9BURK</name>
<feature type="transmembrane region" description="Helical" evidence="1">
    <location>
        <begin position="245"/>
        <end position="264"/>
    </location>
</feature>
<protein>
    <submittedName>
        <fullName evidence="3">EamA family transporter</fullName>
    </submittedName>
</protein>
<dbReference type="RefSeq" id="WP_106701279.1">
    <property type="nucleotide sequence ID" value="NZ_CP027666.1"/>
</dbReference>
<accession>A0A2S0MAX1</accession>
<dbReference type="AlphaFoldDB" id="A0A2S0MAX1"/>
<feature type="domain" description="EamA" evidence="2">
    <location>
        <begin position="14"/>
        <end position="140"/>
    </location>
</feature>
<feature type="transmembrane region" description="Helical" evidence="1">
    <location>
        <begin position="215"/>
        <end position="233"/>
    </location>
</feature>
<feature type="transmembrane region" description="Helical" evidence="1">
    <location>
        <begin position="184"/>
        <end position="203"/>
    </location>
</feature>
<feature type="transmembrane region" description="Helical" evidence="1">
    <location>
        <begin position="70"/>
        <end position="89"/>
    </location>
</feature>
<keyword evidence="1" id="KW-0472">Membrane</keyword>
<dbReference type="PANTHER" id="PTHR22911:SF79">
    <property type="entry name" value="MOBA-LIKE NTP TRANSFERASE DOMAIN-CONTAINING PROTEIN"/>
    <property type="match status" value="1"/>
</dbReference>
<feature type="transmembrane region" description="Helical" evidence="1">
    <location>
        <begin position="12"/>
        <end position="30"/>
    </location>
</feature>
<evidence type="ECO:0000256" key="1">
    <source>
        <dbReference type="SAM" id="Phobius"/>
    </source>
</evidence>
<evidence type="ECO:0000313" key="4">
    <source>
        <dbReference type="Proteomes" id="UP000239709"/>
    </source>
</evidence>
<keyword evidence="4" id="KW-1185">Reference proteome</keyword>
<reference evidence="3 4" key="1">
    <citation type="submission" date="2018-03" db="EMBL/GenBank/DDBJ databases">
        <title>Genome sequencing of Ottowia sp.</title>
        <authorList>
            <person name="Kim S.-J."/>
            <person name="Heo J."/>
            <person name="Kwon S.-W."/>
        </authorList>
    </citation>
    <scope>NUCLEOTIDE SEQUENCE [LARGE SCALE GENOMIC DNA]</scope>
    <source>
        <strain evidence="3 4">KADR8-3</strain>
    </source>
</reference>
<organism evidence="3 4">
    <name type="scientific">Ottowia oryzae</name>
    <dbReference type="NCBI Taxonomy" id="2109914"/>
    <lineage>
        <taxon>Bacteria</taxon>
        <taxon>Pseudomonadati</taxon>
        <taxon>Pseudomonadota</taxon>
        <taxon>Betaproteobacteria</taxon>
        <taxon>Burkholderiales</taxon>
        <taxon>Comamonadaceae</taxon>
        <taxon>Ottowia</taxon>
    </lineage>
</organism>
<dbReference type="EMBL" id="CP027666">
    <property type="protein sequence ID" value="AVO33008.1"/>
    <property type="molecule type" value="Genomic_DNA"/>
</dbReference>
<proteinExistence type="predicted"/>
<feature type="transmembrane region" description="Helical" evidence="1">
    <location>
        <begin position="270"/>
        <end position="288"/>
    </location>
</feature>
<feature type="transmembrane region" description="Helical" evidence="1">
    <location>
        <begin position="95"/>
        <end position="116"/>
    </location>
</feature>
<feature type="domain" description="EamA" evidence="2">
    <location>
        <begin position="154"/>
        <end position="287"/>
    </location>
</feature>
<dbReference type="InterPro" id="IPR000620">
    <property type="entry name" value="EamA_dom"/>
</dbReference>
<feature type="transmembrane region" description="Helical" evidence="1">
    <location>
        <begin position="36"/>
        <end position="58"/>
    </location>
</feature>
<keyword evidence="1" id="KW-1133">Transmembrane helix</keyword>
<dbReference type="Pfam" id="PF00892">
    <property type="entry name" value="EamA"/>
    <property type="match status" value="2"/>
</dbReference>
<dbReference type="InterPro" id="IPR037185">
    <property type="entry name" value="EmrE-like"/>
</dbReference>
<evidence type="ECO:0000259" key="2">
    <source>
        <dbReference type="Pfam" id="PF00892"/>
    </source>
</evidence>
<keyword evidence="1" id="KW-0812">Transmembrane</keyword>